<reference evidence="4 5" key="1">
    <citation type="submission" date="2020-06" db="EMBL/GenBank/DDBJ databases">
        <title>Genomic analysis of Salicibibacter sp. NKC5-3.</title>
        <authorList>
            <person name="Oh Y.J."/>
        </authorList>
    </citation>
    <scope>NUCLEOTIDE SEQUENCE [LARGE SCALE GENOMIC DNA]</scope>
    <source>
        <strain evidence="4 5">NKC5-3</strain>
    </source>
</reference>
<keyword evidence="5" id="KW-1185">Reference proteome</keyword>
<dbReference type="GO" id="GO:0004777">
    <property type="term" value="F:succinate-semialdehyde dehydrogenase (NAD+) activity"/>
    <property type="evidence" value="ECO:0007669"/>
    <property type="project" value="TreeGrafter"/>
</dbReference>
<proteinExistence type="predicted"/>
<name>A0A7T6Z4C3_9BACI</name>
<dbReference type="Gene3D" id="3.40.605.10">
    <property type="entry name" value="Aldehyde Dehydrogenase, Chain A, domain 1"/>
    <property type="match status" value="1"/>
</dbReference>
<evidence type="ECO:0000256" key="1">
    <source>
        <dbReference type="ARBA" id="ARBA00023002"/>
    </source>
</evidence>
<dbReference type="PANTHER" id="PTHR43353">
    <property type="entry name" value="SUCCINATE-SEMIALDEHYDE DEHYDROGENASE, MITOCHONDRIAL"/>
    <property type="match status" value="1"/>
</dbReference>
<sequence>MTSIINNILKDGNGNEHQIKSPGSGELLGKIKYGDANDVNEAVQAASHATKEFSTLSIFERTEILVNIAGKIQEKRMSIAELLSKEHGKPLYTEALGEVDSCITSFRDAASQMNSITDEIIPLRDSTKRAFAYRKPRGVYAVITPWNFPIGNACTYYIAPGLAAGNTIVWTPAPSCPNTAQALMECVIEAGMPEGALNLVIGEGPVVGDTAVTHELTNAIGFTGSTKTGEIIAQRSGIKPCLLELGGNGPSIVMQDANINQAAKAIAAGSFVNAGQVCTSTERVLVHDSVADELIESLQGEIKSIVLGDPLDKNTTMGPVHNDDTVKKIMTHIRDAVDKGARLVTGGSIDDQFPTSLYVKPTLIDRVSKSALINTEETFGPVIGLVRYKTEFELDEIINSSPYRLSGSIFSEDIRHSMLLAEKLNFGFININEASNYWEPQVPAGGASGSPSGYDRSGGKASIENMSETQTIVVNMQ</sequence>
<dbReference type="InterPro" id="IPR015590">
    <property type="entry name" value="Aldehyde_DH_dom"/>
</dbReference>
<dbReference type="InterPro" id="IPR016163">
    <property type="entry name" value="Ald_DH_C"/>
</dbReference>
<feature type="region of interest" description="Disordered" evidence="2">
    <location>
        <begin position="442"/>
        <end position="461"/>
    </location>
</feature>
<dbReference type="SUPFAM" id="SSF53720">
    <property type="entry name" value="ALDH-like"/>
    <property type="match status" value="1"/>
</dbReference>
<protein>
    <submittedName>
        <fullName evidence="4">Aldehyde dehydrogenase</fullName>
    </submittedName>
</protein>
<accession>A0A7T6Z4C3</accession>
<dbReference type="PANTHER" id="PTHR43353:SF6">
    <property type="entry name" value="CYTOPLASMIC ALDEHYDE DEHYDROGENASE (EUROFUNG)"/>
    <property type="match status" value="1"/>
</dbReference>
<evidence type="ECO:0000313" key="5">
    <source>
        <dbReference type="Proteomes" id="UP000595823"/>
    </source>
</evidence>
<dbReference type="RefSeq" id="WP_200123788.1">
    <property type="nucleotide sequence ID" value="NZ_CP054705.1"/>
</dbReference>
<dbReference type="KEGG" id="scia:HUG15_14530"/>
<keyword evidence="1" id="KW-0560">Oxidoreductase</keyword>
<feature type="domain" description="Aldehyde dehydrogenase" evidence="3">
    <location>
        <begin position="14"/>
        <end position="472"/>
    </location>
</feature>
<organism evidence="4 5">
    <name type="scientific">Salicibibacter cibarius</name>
    <dbReference type="NCBI Taxonomy" id="2743000"/>
    <lineage>
        <taxon>Bacteria</taxon>
        <taxon>Bacillati</taxon>
        <taxon>Bacillota</taxon>
        <taxon>Bacilli</taxon>
        <taxon>Bacillales</taxon>
        <taxon>Bacillaceae</taxon>
        <taxon>Salicibibacter</taxon>
    </lineage>
</organism>
<dbReference type="InterPro" id="IPR016161">
    <property type="entry name" value="Ald_DH/histidinol_DH"/>
</dbReference>
<dbReference type="EMBL" id="CP054705">
    <property type="protein sequence ID" value="QQK76660.1"/>
    <property type="molecule type" value="Genomic_DNA"/>
</dbReference>
<dbReference type="InterPro" id="IPR050740">
    <property type="entry name" value="Aldehyde_DH_Superfamily"/>
</dbReference>
<dbReference type="CDD" id="cd07078">
    <property type="entry name" value="ALDH"/>
    <property type="match status" value="1"/>
</dbReference>
<evidence type="ECO:0000313" key="4">
    <source>
        <dbReference type="EMBL" id="QQK76660.1"/>
    </source>
</evidence>
<dbReference type="Gene3D" id="3.40.309.10">
    <property type="entry name" value="Aldehyde Dehydrogenase, Chain A, domain 2"/>
    <property type="match status" value="1"/>
</dbReference>
<evidence type="ECO:0000256" key="2">
    <source>
        <dbReference type="SAM" id="MobiDB-lite"/>
    </source>
</evidence>
<dbReference type="AlphaFoldDB" id="A0A7T6Z4C3"/>
<evidence type="ECO:0000259" key="3">
    <source>
        <dbReference type="Pfam" id="PF00171"/>
    </source>
</evidence>
<dbReference type="InterPro" id="IPR016162">
    <property type="entry name" value="Ald_DH_N"/>
</dbReference>
<dbReference type="Proteomes" id="UP000595823">
    <property type="component" value="Chromosome"/>
</dbReference>
<dbReference type="Pfam" id="PF00171">
    <property type="entry name" value="Aldedh"/>
    <property type="match status" value="1"/>
</dbReference>
<feature type="compositionally biased region" description="Low complexity" evidence="2">
    <location>
        <begin position="443"/>
        <end position="453"/>
    </location>
</feature>
<dbReference type="GO" id="GO:0009450">
    <property type="term" value="P:gamma-aminobutyric acid catabolic process"/>
    <property type="evidence" value="ECO:0007669"/>
    <property type="project" value="TreeGrafter"/>
</dbReference>
<gene>
    <name evidence="4" type="ORF">HUG15_14530</name>
</gene>